<dbReference type="PANTHER" id="PTHR42978:SF6">
    <property type="entry name" value="QUORUM-QUENCHING LACTONASE YTNP-RELATED"/>
    <property type="match status" value="1"/>
</dbReference>
<evidence type="ECO:0000313" key="7">
    <source>
        <dbReference type="Proteomes" id="UP000588112"/>
    </source>
</evidence>
<evidence type="ECO:0000313" key="6">
    <source>
        <dbReference type="EMBL" id="MBB5631389.1"/>
    </source>
</evidence>
<sequence length="268" mass="29648">MAVRVSVGAAEIVALRDGEHPLDRAWHFPGVPAQAWEGQDGRPLNFGGYLVETDGKVVLVDTGWGPYLGPPGGLARPAALLEELAEAGYTPAEVDLVVFTHLHPDHVGWNLVLDPGQDPRPRFPNARYLVPRADWEHYRDLEHKHPNIVQQALPLEELGVLRLIEDGHRVTPSLRAVALPGHTPGHTGYALGDREAFLLGDLAHHPVVLRETGWAQRFDFDPEQAVATRERTLAELEDTGTLVAFGHFPHPGLGHVIRKEGRRAWLPW</sequence>
<gene>
    <name evidence="6" type="ORF">BJ981_007175</name>
</gene>
<evidence type="ECO:0000259" key="5">
    <source>
        <dbReference type="SMART" id="SM00849"/>
    </source>
</evidence>
<accession>A0A7W9DUT8</accession>
<keyword evidence="2" id="KW-0479">Metal-binding</keyword>
<evidence type="ECO:0000256" key="4">
    <source>
        <dbReference type="ARBA" id="ARBA00022833"/>
    </source>
</evidence>
<keyword evidence="7" id="KW-1185">Reference proteome</keyword>
<comment type="similarity">
    <text evidence="1">Belongs to the metallo-beta-lactamase superfamily.</text>
</comment>
<name>A0A7W9DUT8_9ACTN</name>
<evidence type="ECO:0000256" key="3">
    <source>
        <dbReference type="ARBA" id="ARBA00022801"/>
    </source>
</evidence>
<dbReference type="InterPro" id="IPR051013">
    <property type="entry name" value="MBL_superfamily_lactonases"/>
</dbReference>
<dbReference type="Proteomes" id="UP000588112">
    <property type="component" value="Unassembled WGS sequence"/>
</dbReference>
<dbReference type="SMART" id="SM00849">
    <property type="entry name" value="Lactamase_B"/>
    <property type="match status" value="1"/>
</dbReference>
<feature type="domain" description="Metallo-beta-lactamase" evidence="5">
    <location>
        <begin position="45"/>
        <end position="247"/>
    </location>
</feature>
<dbReference type="GO" id="GO:0046872">
    <property type="term" value="F:metal ion binding"/>
    <property type="evidence" value="ECO:0007669"/>
    <property type="project" value="UniProtKB-KW"/>
</dbReference>
<comment type="caution">
    <text evidence="6">The sequence shown here is derived from an EMBL/GenBank/DDBJ whole genome shotgun (WGS) entry which is preliminary data.</text>
</comment>
<dbReference type="RefSeq" id="WP_184617885.1">
    <property type="nucleotide sequence ID" value="NZ_BOOS01000006.1"/>
</dbReference>
<keyword evidence="3 6" id="KW-0378">Hydrolase</keyword>
<dbReference type="Pfam" id="PF00753">
    <property type="entry name" value="Lactamase_B"/>
    <property type="match status" value="1"/>
</dbReference>
<dbReference type="PANTHER" id="PTHR42978">
    <property type="entry name" value="QUORUM-QUENCHING LACTONASE YTNP-RELATED-RELATED"/>
    <property type="match status" value="1"/>
</dbReference>
<dbReference type="SUPFAM" id="SSF56281">
    <property type="entry name" value="Metallo-hydrolase/oxidoreductase"/>
    <property type="match status" value="1"/>
</dbReference>
<keyword evidence="4" id="KW-0862">Zinc</keyword>
<protein>
    <submittedName>
        <fullName evidence="6">Glyoxylase-like metal-dependent hydrolase (Beta-lactamase superfamily II)</fullName>
    </submittedName>
</protein>
<dbReference type="AlphaFoldDB" id="A0A7W9DUT8"/>
<proteinExistence type="inferred from homology"/>
<evidence type="ECO:0000256" key="2">
    <source>
        <dbReference type="ARBA" id="ARBA00022723"/>
    </source>
</evidence>
<dbReference type="InterPro" id="IPR001279">
    <property type="entry name" value="Metallo-B-lactamas"/>
</dbReference>
<dbReference type="Gene3D" id="3.60.15.10">
    <property type="entry name" value="Ribonuclease Z/Hydroxyacylglutathione hydrolase-like"/>
    <property type="match status" value="1"/>
</dbReference>
<reference evidence="6 7" key="1">
    <citation type="submission" date="2020-08" db="EMBL/GenBank/DDBJ databases">
        <title>Sequencing the genomes of 1000 actinobacteria strains.</title>
        <authorList>
            <person name="Klenk H.-P."/>
        </authorList>
    </citation>
    <scope>NUCLEOTIDE SEQUENCE [LARGE SCALE GENOMIC DNA]</scope>
    <source>
        <strain evidence="6 7">DSM 45790</strain>
    </source>
</reference>
<dbReference type="GO" id="GO:0016787">
    <property type="term" value="F:hydrolase activity"/>
    <property type="evidence" value="ECO:0007669"/>
    <property type="project" value="UniProtKB-KW"/>
</dbReference>
<organism evidence="6 7">
    <name type="scientific">Sphaerisporangium krabiense</name>
    <dbReference type="NCBI Taxonomy" id="763782"/>
    <lineage>
        <taxon>Bacteria</taxon>
        <taxon>Bacillati</taxon>
        <taxon>Actinomycetota</taxon>
        <taxon>Actinomycetes</taxon>
        <taxon>Streptosporangiales</taxon>
        <taxon>Streptosporangiaceae</taxon>
        <taxon>Sphaerisporangium</taxon>
    </lineage>
</organism>
<dbReference type="InterPro" id="IPR036866">
    <property type="entry name" value="RibonucZ/Hydroxyglut_hydro"/>
</dbReference>
<dbReference type="EMBL" id="JACHBR010000003">
    <property type="protein sequence ID" value="MBB5631389.1"/>
    <property type="molecule type" value="Genomic_DNA"/>
</dbReference>
<evidence type="ECO:0000256" key="1">
    <source>
        <dbReference type="ARBA" id="ARBA00007749"/>
    </source>
</evidence>
<dbReference type="CDD" id="cd16277">
    <property type="entry name" value="metallo-hydrolase-like_MBL-fold"/>
    <property type="match status" value="1"/>
</dbReference>